<protein>
    <submittedName>
        <fullName evidence="2">Uncharacterized protein</fullName>
    </submittedName>
</protein>
<evidence type="ECO:0000313" key="2">
    <source>
        <dbReference type="WBParaSite" id="PSU_v2.g13776.t1"/>
    </source>
</evidence>
<dbReference type="WBParaSite" id="PSU_v2.g13776.t1">
    <property type="protein sequence ID" value="PSU_v2.g13776.t1"/>
    <property type="gene ID" value="PSU_v2.g13776"/>
</dbReference>
<dbReference type="Proteomes" id="UP000887577">
    <property type="component" value="Unplaced"/>
</dbReference>
<evidence type="ECO:0000313" key="1">
    <source>
        <dbReference type="Proteomes" id="UP000887577"/>
    </source>
</evidence>
<proteinExistence type="predicted"/>
<accession>A0A914Y852</accession>
<dbReference type="AlphaFoldDB" id="A0A914Y852"/>
<keyword evidence="1" id="KW-1185">Reference proteome</keyword>
<sequence length="105" mass="12115">MILNSANATSNPITEFETHMRHADPLNVVMLESYRREIDEIAKLVEENGPQMLSEYEWYRSEKDVRGGNTECECCKEILSVESPTSLIELKVAYLLEGTLSRYQR</sequence>
<name>A0A914Y852_9BILA</name>
<reference evidence="2" key="1">
    <citation type="submission" date="2022-11" db="UniProtKB">
        <authorList>
            <consortium name="WormBaseParasite"/>
        </authorList>
    </citation>
    <scope>IDENTIFICATION</scope>
</reference>
<organism evidence="1 2">
    <name type="scientific">Panagrolaimus superbus</name>
    <dbReference type="NCBI Taxonomy" id="310955"/>
    <lineage>
        <taxon>Eukaryota</taxon>
        <taxon>Metazoa</taxon>
        <taxon>Ecdysozoa</taxon>
        <taxon>Nematoda</taxon>
        <taxon>Chromadorea</taxon>
        <taxon>Rhabditida</taxon>
        <taxon>Tylenchina</taxon>
        <taxon>Panagrolaimomorpha</taxon>
        <taxon>Panagrolaimoidea</taxon>
        <taxon>Panagrolaimidae</taxon>
        <taxon>Panagrolaimus</taxon>
    </lineage>
</organism>